<proteinExistence type="predicted"/>
<dbReference type="AlphaFoldDB" id="A0A2M9ZWB4"/>
<comment type="caution">
    <text evidence="1">The sequence shown here is derived from an EMBL/GenBank/DDBJ whole genome shotgun (WGS) entry which is preliminary data.</text>
</comment>
<sequence>MIYFFAKVDNSNKLLEFAETLGGFYIGFYDEKNKISNEIVEFNSDIDFEIKLNYPDWEYLNLFSEERWREKVRIITYDSHKLSFWEITNKIGRFHEYHTLNTLPEKFKKIKQDDLDNFNLWNFLPVVLKNSINRSLLPSSIDSLSVYQYLNRGTFRPIFRLSKYKDKLIFSNDIENDRFEFTVKNHHKKDIKLIETKYSRILRFYFDAIVKKGKDFKQDLKRIFSNFSLQEKNQILSALFSPAQVETMAMLLIQDIGFTADIGIGKGLDFVDIKGSLRHREEIIIEKNLSKLTKYSLVKLNQLTLNKIISEKTINIQCKAKPHSDLLSDLLYILPDSKKSSMENVIFIDKIISCMGNDTFSKDFPLLADWLELQKYTLGLN</sequence>
<dbReference type="EMBL" id="NPEA01000007">
    <property type="protein sequence ID" value="PJZ76309.1"/>
    <property type="molecule type" value="Genomic_DNA"/>
</dbReference>
<accession>A0A2M9ZWB4</accession>
<organism evidence="1 2">
    <name type="scientific">Leptospira neocaledonica</name>
    <dbReference type="NCBI Taxonomy" id="2023192"/>
    <lineage>
        <taxon>Bacteria</taxon>
        <taxon>Pseudomonadati</taxon>
        <taxon>Spirochaetota</taxon>
        <taxon>Spirochaetia</taxon>
        <taxon>Leptospirales</taxon>
        <taxon>Leptospiraceae</taxon>
        <taxon>Leptospira</taxon>
    </lineage>
</organism>
<reference evidence="1 2" key="1">
    <citation type="submission" date="2017-07" db="EMBL/GenBank/DDBJ databases">
        <title>Leptospira spp. isolated from tropical soils.</title>
        <authorList>
            <person name="Thibeaux R."/>
            <person name="Iraola G."/>
            <person name="Ferres I."/>
            <person name="Bierque E."/>
            <person name="Girault D."/>
            <person name="Soupe-Gilbert M.-E."/>
            <person name="Picardeau M."/>
            <person name="Goarant C."/>
        </authorList>
    </citation>
    <scope>NUCLEOTIDE SEQUENCE [LARGE SCALE GENOMIC DNA]</scope>
    <source>
        <strain evidence="1 2">ES4-C-A1</strain>
    </source>
</reference>
<dbReference type="Proteomes" id="UP000231843">
    <property type="component" value="Unassembled WGS sequence"/>
</dbReference>
<evidence type="ECO:0000313" key="2">
    <source>
        <dbReference type="Proteomes" id="UP000231843"/>
    </source>
</evidence>
<keyword evidence="2" id="KW-1185">Reference proteome</keyword>
<dbReference type="RefSeq" id="WP_100769014.1">
    <property type="nucleotide sequence ID" value="NZ_NPEA01000007.1"/>
</dbReference>
<evidence type="ECO:0000313" key="1">
    <source>
        <dbReference type="EMBL" id="PJZ76309.1"/>
    </source>
</evidence>
<gene>
    <name evidence="1" type="ORF">CH365_13015</name>
</gene>
<protein>
    <submittedName>
        <fullName evidence="1">Uncharacterized protein</fullName>
    </submittedName>
</protein>
<name>A0A2M9ZWB4_9LEPT</name>